<evidence type="ECO:0000256" key="3">
    <source>
        <dbReference type="ARBA" id="ARBA00022525"/>
    </source>
</evidence>
<dbReference type="EMBL" id="JAINUG010000238">
    <property type="protein sequence ID" value="KAJ8385918.1"/>
    <property type="molecule type" value="Genomic_DNA"/>
</dbReference>
<comment type="similarity">
    <text evidence="2">Belongs to the LEG1 family.</text>
</comment>
<sequence>MWNAQQSSLLTSSSCNVRLDHYAAPEVTFSHSWISSADYVAAVHFHSNVKKSELFMSSLPSRVLQEGDSPPNIADLSAEENHALSIFKHMNFLNKIMGKDDVT</sequence>
<dbReference type="GO" id="GO:0005615">
    <property type="term" value="C:extracellular space"/>
    <property type="evidence" value="ECO:0007669"/>
    <property type="project" value="TreeGrafter"/>
</dbReference>
<name>A0AAD7W780_9TELE</name>
<keyword evidence="4" id="KW-0732">Signal</keyword>
<evidence type="ECO:0000313" key="6">
    <source>
        <dbReference type="EMBL" id="KAJ8385918.1"/>
    </source>
</evidence>
<keyword evidence="5" id="KW-0325">Glycoprotein</keyword>
<dbReference type="AlphaFoldDB" id="A0AAD7W780"/>
<evidence type="ECO:0000256" key="2">
    <source>
        <dbReference type="ARBA" id="ARBA00009122"/>
    </source>
</evidence>
<dbReference type="PANTHER" id="PTHR18820:SF1">
    <property type="entry name" value="PROTEIN LEG1 HOMOLOG"/>
    <property type="match status" value="1"/>
</dbReference>
<keyword evidence="3" id="KW-0964">Secreted</keyword>
<dbReference type="Proteomes" id="UP001221898">
    <property type="component" value="Unassembled WGS sequence"/>
</dbReference>
<comment type="subcellular location">
    <subcellularLocation>
        <location evidence="1">Secreted</location>
    </subcellularLocation>
</comment>
<dbReference type="Pfam" id="PF05612">
    <property type="entry name" value="Leg1"/>
    <property type="match status" value="1"/>
</dbReference>
<dbReference type="PANTHER" id="PTHR18820">
    <property type="entry name" value="LEG1"/>
    <property type="match status" value="1"/>
</dbReference>
<comment type="caution">
    <text evidence="6">The sequence shown here is derived from an EMBL/GenBank/DDBJ whole genome shotgun (WGS) entry which is preliminary data.</text>
</comment>
<reference evidence="6" key="1">
    <citation type="journal article" date="2023" name="Science">
        <title>Genome structures resolve the early diversification of teleost fishes.</title>
        <authorList>
            <person name="Parey E."/>
            <person name="Louis A."/>
            <person name="Montfort J."/>
            <person name="Bouchez O."/>
            <person name="Roques C."/>
            <person name="Iampietro C."/>
            <person name="Lluch J."/>
            <person name="Castinel A."/>
            <person name="Donnadieu C."/>
            <person name="Desvignes T."/>
            <person name="Floi Bucao C."/>
            <person name="Jouanno E."/>
            <person name="Wen M."/>
            <person name="Mejri S."/>
            <person name="Dirks R."/>
            <person name="Jansen H."/>
            <person name="Henkel C."/>
            <person name="Chen W.J."/>
            <person name="Zahm M."/>
            <person name="Cabau C."/>
            <person name="Klopp C."/>
            <person name="Thompson A.W."/>
            <person name="Robinson-Rechavi M."/>
            <person name="Braasch I."/>
            <person name="Lecointre G."/>
            <person name="Bobe J."/>
            <person name="Postlethwait J.H."/>
            <person name="Berthelot C."/>
            <person name="Roest Crollius H."/>
            <person name="Guiguen Y."/>
        </authorList>
    </citation>
    <scope>NUCLEOTIDE SEQUENCE</scope>
    <source>
        <strain evidence="6">NC1722</strain>
    </source>
</reference>
<organism evidence="6 7">
    <name type="scientific">Aldrovandia affinis</name>
    <dbReference type="NCBI Taxonomy" id="143900"/>
    <lineage>
        <taxon>Eukaryota</taxon>
        <taxon>Metazoa</taxon>
        <taxon>Chordata</taxon>
        <taxon>Craniata</taxon>
        <taxon>Vertebrata</taxon>
        <taxon>Euteleostomi</taxon>
        <taxon>Actinopterygii</taxon>
        <taxon>Neopterygii</taxon>
        <taxon>Teleostei</taxon>
        <taxon>Notacanthiformes</taxon>
        <taxon>Halosauridae</taxon>
        <taxon>Aldrovandia</taxon>
    </lineage>
</organism>
<keyword evidence="7" id="KW-1185">Reference proteome</keyword>
<evidence type="ECO:0000256" key="4">
    <source>
        <dbReference type="ARBA" id="ARBA00022729"/>
    </source>
</evidence>
<gene>
    <name evidence="6" type="ORF">AAFF_G00178800</name>
</gene>
<evidence type="ECO:0000313" key="7">
    <source>
        <dbReference type="Proteomes" id="UP001221898"/>
    </source>
</evidence>
<accession>A0AAD7W780</accession>
<proteinExistence type="inferred from homology"/>
<protein>
    <submittedName>
        <fullName evidence="6">Uncharacterized protein</fullName>
    </submittedName>
</protein>
<evidence type="ECO:0000256" key="5">
    <source>
        <dbReference type="ARBA" id="ARBA00023180"/>
    </source>
</evidence>
<evidence type="ECO:0000256" key="1">
    <source>
        <dbReference type="ARBA" id="ARBA00004613"/>
    </source>
</evidence>
<dbReference type="InterPro" id="IPR008499">
    <property type="entry name" value="Leg1"/>
</dbReference>